<organism evidence="9 10">
    <name type="scientific">Eleusine coracana subsp. coracana</name>
    <dbReference type="NCBI Taxonomy" id="191504"/>
    <lineage>
        <taxon>Eukaryota</taxon>
        <taxon>Viridiplantae</taxon>
        <taxon>Streptophyta</taxon>
        <taxon>Embryophyta</taxon>
        <taxon>Tracheophyta</taxon>
        <taxon>Spermatophyta</taxon>
        <taxon>Magnoliopsida</taxon>
        <taxon>Liliopsida</taxon>
        <taxon>Poales</taxon>
        <taxon>Poaceae</taxon>
        <taxon>PACMAD clade</taxon>
        <taxon>Chloridoideae</taxon>
        <taxon>Cynodonteae</taxon>
        <taxon>Eleusininae</taxon>
        <taxon>Eleusine</taxon>
    </lineage>
</organism>
<dbReference type="PANTHER" id="PTHR19338:SF48">
    <property type="entry name" value="OS12G0166600 PROTEIN"/>
    <property type="match status" value="1"/>
</dbReference>
<keyword evidence="4" id="KW-0547">Nucleotide-binding</keyword>
<dbReference type="SUPFAM" id="SSF52540">
    <property type="entry name" value="P-loop containing nucleoside triphosphate hydrolases"/>
    <property type="match status" value="1"/>
</dbReference>
<accession>A0AAV5DIS5</accession>
<dbReference type="Gene3D" id="1.20.5.4130">
    <property type="match status" value="1"/>
</dbReference>
<feature type="coiled-coil region" evidence="6">
    <location>
        <begin position="16"/>
        <end position="43"/>
    </location>
</feature>
<evidence type="ECO:0000259" key="7">
    <source>
        <dbReference type="Pfam" id="PF00931"/>
    </source>
</evidence>
<feature type="domain" description="NB-ARC" evidence="7">
    <location>
        <begin position="170"/>
        <end position="285"/>
    </location>
</feature>
<evidence type="ECO:0000256" key="1">
    <source>
        <dbReference type="ARBA" id="ARBA00008894"/>
    </source>
</evidence>
<comment type="caution">
    <text evidence="9">The sequence shown here is derived from an EMBL/GenBank/DDBJ whole genome shotgun (WGS) entry which is preliminary data.</text>
</comment>
<dbReference type="InterPro" id="IPR041118">
    <property type="entry name" value="Rx_N"/>
</dbReference>
<dbReference type="CDD" id="cd14798">
    <property type="entry name" value="RX-CC_like"/>
    <property type="match status" value="1"/>
</dbReference>
<name>A0AAV5DIS5_ELECO</name>
<protein>
    <submittedName>
        <fullName evidence="9">Uncharacterized protein</fullName>
    </submittedName>
</protein>
<keyword evidence="5" id="KW-0611">Plant defense</keyword>
<evidence type="ECO:0000313" key="9">
    <source>
        <dbReference type="EMBL" id="GJN10106.1"/>
    </source>
</evidence>
<dbReference type="AlphaFoldDB" id="A0AAV5DIS5"/>
<dbReference type="GO" id="GO:0043531">
    <property type="term" value="F:ADP binding"/>
    <property type="evidence" value="ECO:0007669"/>
    <property type="project" value="InterPro"/>
</dbReference>
<reference evidence="9" key="2">
    <citation type="submission" date="2021-12" db="EMBL/GenBank/DDBJ databases">
        <title>Resequencing data analysis of finger millet.</title>
        <authorList>
            <person name="Hatakeyama M."/>
            <person name="Aluri S."/>
            <person name="Balachadran M.T."/>
            <person name="Sivarajan S.R."/>
            <person name="Poveda L."/>
            <person name="Shimizu-Inatsugi R."/>
            <person name="Schlapbach R."/>
            <person name="Sreeman S.M."/>
            <person name="Shimizu K.K."/>
        </authorList>
    </citation>
    <scope>NUCLEOTIDE SEQUENCE</scope>
</reference>
<keyword evidence="2" id="KW-0433">Leucine-rich repeat</keyword>
<keyword evidence="10" id="KW-1185">Reference proteome</keyword>
<dbReference type="GO" id="GO:0006952">
    <property type="term" value="P:defense response"/>
    <property type="evidence" value="ECO:0007669"/>
    <property type="project" value="UniProtKB-KW"/>
</dbReference>
<sequence length="285" mass="31819">MEGAAHSLVSNGGQLLAEQYRQLRGVRSEVAELRDDLATMNALLRMQSEAEDGAADHFVREWMKQLRELAYDSEDTIDLYRLRVKCRPGDNGATRFRHLLRTLFSRRRLAAEINALRARAVAIGDRHARYGVDREALRRCRSAVSAAPPLAPRRANNNADAHQLVGIDGQVHALAGRLKARADGERLLKVLSVVGFGGLGKTTLALELCRRVEADFERQAMVSVSQAFEPGRDLRPLLKRLLRQLVKPTTDNDQGIKEEGTLGDIEGLDDDKLAKKLEELLNDKR</sequence>
<dbReference type="Proteomes" id="UP001054889">
    <property type="component" value="Unassembled WGS sequence"/>
</dbReference>
<evidence type="ECO:0000259" key="8">
    <source>
        <dbReference type="Pfam" id="PF18052"/>
    </source>
</evidence>
<keyword evidence="6" id="KW-0175">Coiled coil</keyword>
<evidence type="ECO:0000256" key="3">
    <source>
        <dbReference type="ARBA" id="ARBA00022737"/>
    </source>
</evidence>
<dbReference type="PANTHER" id="PTHR19338">
    <property type="entry name" value="TRANSLOCASE OF INNER MITOCHONDRIAL MEMBRANE 13 HOMOLOG"/>
    <property type="match status" value="1"/>
</dbReference>
<evidence type="ECO:0000313" key="10">
    <source>
        <dbReference type="Proteomes" id="UP001054889"/>
    </source>
</evidence>
<dbReference type="Pfam" id="PF18052">
    <property type="entry name" value="Rx_N"/>
    <property type="match status" value="1"/>
</dbReference>
<evidence type="ECO:0000256" key="4">
    <source>
        <dbReference type="ARBA" id="ARBA00022741"/>
    </source>
</evidence>
<evidence type="ECO:0000256" key="2">
    <source>
        <dbReference type="ARBA" id="ARBA00022614"/>
    </source>
</evidence>
<feature type="domain" description="Disease resistance N-terminal" evidence="8">
    <location>
        <begin position="6"/>
        <end position="98"/>
    </location>
</feature>
<keyword evidence="3" id="KW-0677">Repeat</keyword>
<dbReference type="Gene3D" id="3.40.50.300">
    <property type="entry name" value="P-loop containing nucleotide triphosphate hydrolases"/>
    <property type="match status" value="1"/>
</dbReference>
<reference evidence="9" key="1">
    <citation type="journal article" date="2018" name="DNA Res.">
        <title>Multiple hybrid de novo genome assembly of finger millet, an orphan allotetraploid crop.</title>
        <authorList>
            <person name="Hatakeyama M."/>
            <person name="Aluri S."/>
            <person name="Balachadran M.T."/>
            <person name="Sivarajan S.R."/>
            <person name="Patrignani A."/>
            <person name="Gruter S."/>
            <person name="Poveda L."/>
            <person name="Shimizu-Inatsugi R."/>
            <person name="Baeten J."/>
            <person name="Francoijs K.J."/>
            <person name="Nataraja K.N."/>
            <person name="Reddy Y.A.N."/>
            <person name="Phadnis S."/>
            <person name="Ravikumar R.L."/>
            <person name="Schlapbach R."/>
            <person name="Sreeman S.M."/>
            <person name="Shimizu K.K."/>
        </authorList>
    </citation>
    <scope>NUCLEOTIDE SEQUENCE</scope>
</reference>
<dbReference type="EMBL" id="BQKI01000017">
    <property type="protein sequence ID" value="GJN10106.1"/>
    <property type="molecule type" value="Genomic_DNA"/>
</dbReference>
<dbReference type="Pfam" id="PF00931">
    <property type="entry name" value="NB-ARC"/>
    <property type="match status" value="1"/>
</dbReference>
<comment type="similarity">
    <text evidence="1">Belongs to the disease resistance NB-LRR family.</text>
</comment>
<evidence type="ECO:0000256" key="6">
    <source>
        <dbReference type="SAM" id="Coils"/>
    </source>
</evidence>
<proteinExistence type="inferred from homology"/>
<dbReference type="InterPro" id="IPR002182">
    <property type="entry name" value="NB-ARC"/>
</dbReference>
<evidence type="ECO:0000256" key="5">
    <source>
        <dbReference type="ARBA" id="ARBA00022821"/>
    </source>
</evidence>
<dbReference type="InterPro" id="IPR038005">
    <property type="entry name" value="RX-like_CC"/>
</dbReference>
<gene>
    <name evidence="9" type="primary">ga28170</name>
    <name evidence="9" type="ORF">PR202_ga28170</name>
</gene>
<dbReference type="InterPro" id="IPR027417">
    <property type="entry name" value="P-loop_NTPase"/>
</dbReference>